<gene>
    <name evidence="2" type="ORF">FC24_GL002086</name>
</gene>
<dbReference type="Proteomes" id="UP000051638">
    <property type="component" value="Unassembled WGS sequence"/>
</dbReference>
<keyword evidence="3" id="KW-1185">Reference proteome</keyword>
<keyword evidence="1" id="KW-0472">Membrane</keyword>
<proteinExistence type="predicted"/>
<protein>
    <recommendedName>
        <fullName evidence="4">EamA domain-containing protein</fullName>
    </recommendedName>
</protein>
<accession>A0A0R2D5E5</accession>
<sequence>MTTIKHKLILNSLAIIFLFSLTNTLVNGLQLNQLLQPINLKALLFVTILYGWALFRLFTHKRFAFSFFNFVNFVYSAGFLSYVAIASVQQTKHMAVITITLSLLGLMSILMIWRTAKQIKA</sequence>
<organism evidence="2 3">
    <name type="scientific">Loigolactobacillus rennini DSM 20253</name>
    <dbReference type="NCBI Taxonomy" id="1423796"/>
    <lineage>
        <taxon>Bacteria</taxon>
        <taxon>Bacillati</taxon>
        <taxon>Bacillota</taxon>
        <taxon>Bacilli</taxon>
        <taxon>Lactobacillales</taxon>
        <taxon>Lactobacillaceae</taxon>
        <taxon>Loigolactobacillus</taxon>
    </lineage>
</organism>
<keyword evidence="1" id="KW-0812">Transmembrane</keyword>
<dbReference type="RefSeq" id="WP_057874418.1">
    <property type="nucleotide sequence ID" value="NZ_AYYI01000065.1"/>
</dbReference>
<dbReference type="PATRIC" id="fig|1423796.3.peg.2115"/>
<feature type="transmembrane region" description="Helical" evidence="1">
    <location>
        <begin position="38"/>
        <end position="55"/>
    </location>
</feature>
<dbReference type="EMBL" id="AYYI01000065">
    <property type="protein sequence ID" value="KRM95659.1"/>
    <property type="molecule type" value="Genomic_DNA"/>
</dbReference>
<name>A0A0R2D5E5_9LACO</name>
<feature type="transmembrane region" description="Helical" evidence="1">
    <location>
        <begin position="94"/>
        <end position="113"/>
    </location>
</feature>
<feature type="transmembrane region" description="Helical" evidence="1">
    <location>
        <begin position="67"/>
        <end position="88"/>
    </location>
</feature>
<dbReference type="STRING" id="1423796.FC24_GL002086"/>
<keyword evidence="1" id="KW-1133">Transmembrane helix</keyword>
<evidence type="ECO:0000313" key="2">
    <source>
        <dbReference type="EMBL" id="KRM95659.1"/>
    </source>
</evidence>
<comment type="caution">
    <text evidence="2">The sequence shown here is derived from an EMBL/GenBank/DDBJ whole genome shotgun (WGS) entry which is preliminary data.</text>
</comment>
<reference evidence="2 3" key="1">
    <citation type="journal article" date="2015" name="Genome Announc.">
        <title>Expanding the biotechnology potential of lactobacilli through comparative genomics of 213 strains and associated genera.</title>
        <authorList>
            <person name="Sun Z."/>
            <person name="Harris H.M."/>
            <person name="McCann A."/>
            <person name="Guo C."/>
            <person name="Argimon S."/>
            <person name="Zhang W."/>
            <person name="Yang X."/>
            <person name="Jeffery I.B."/>
            <person name="Cooney J.C."/>
            <person name="Kagawa T.F."/>
            <person name="Liu W."/>
            <person name="Song Y."/>
            <person name="Salvetti E."/>
            <person name="Wrobel A."/>
            <person name="Rasinkangas P."/>
            <person name="Parkhill J."/>
            <person name="Rea M.C."/>
            <person name="O'Sullivan O."/>
            <person name="Ritari J."/>
            <person name="Douillard F.P."/>
            <person name="Paul Ross R."/>
            <person name="Yang R."/>
            <person name="Briner A.E."/>
            <person name="Felis G.E."/>
            <person name="de Vos W.M."/>
            <person name="Barrangou R."/>
            <person name="Klaenhammer T.R."/>
            <person name="Caufield P.W."/>
            <person name="Cui Y."/>
            <person name="Zhang H."/>
            <person name="O'Toole P.W."/>
        </authorList>
    </citation>
    <scope>NUCLEOTIDE SEQUENCE [LARGE SCALE GENOMIC DNA]</scope>
    <source>
        <strain evidence="2 3">DSM 20253</strain>
    </source>
</reference>
<evidence type="ECO:0000256" key="1">
    <source>
        <dbReference type="SAM" id="Phobius"/>
    </source>
</evidence>
<evidence type="ECO:0000313" key="3">
    <source>
        <dbReference type="Proteomes" id="UP000051638"/>
    </source>
</evidence>
<evidence type="ECO:0008006" key="4">
    <source>
        <dbReference type="Google" id="ProtNLM"/>
    </source>
</evidence>
<dbReference type="AlphaFoldDB" id="A0A0R2D5E5"/>